<name>A0A8R7NYE7_TRIUA</name>
<dbReference type="EnsemblPlants" id="TuG1812G0100000815.01.T01">
    <property type="protein sequence ID" value="TuG1812G0100000815.01.T01.cds380876"/>
    <property type="gene ID" value="TuG1812G0100000815.01"/>
</dbReference>
<keyword evidence="2" id="KW-1185">Reference proteome</keyword>
<reference evidence="2" key="1">
    <citation type="journal article" date="2013" name="Nature">
        <title>Draft genome of the wheat A-genome progenitor Triticum urartu.</title>
        <authorList>
            <person name="Ling H.Q."/>
            <person name="Zhao S."/>
            <person name="Liu D."/>
            <person name="Wang J."/>
            <person name="Sun H."/>
            <person name="Zhang C."/>
            <person name="Fan H."/>
            <person name="Li D."/>
            <person name="Dong L."/>
            <person name="Tao Y."/>
            <person name="Gao C."/>
            <person name="Wu H."/>
            <person name="Li Y."/>
            <person name="Cui Y."/>
            <person name="Guo X."/>
            <person name="Zheng S."/>
            <person name="Wang B."/>
            <person name="Yu K."/>
            <person name="Liang Q."/>
            <person name="Yang W."/>
            <person name="Lou X."/>
            <person name="Chen J."/>
            <person name="Feng M."/>
            <person name="Jian J."/>
            <person name="Zhang X."/>
            <person name="Luo G."/>
            <person name="Jiang Y."/>
            <person name="Liu J."/>
            <person name="Wang Z."/>
            <person name="Sha Y."/>
            <person name="Zhang B."/>
            <person name="Wu H."/>
            <person name="Tang D."/>
            <person name="Shen Q."/>
            <person name="Xue P."/>
            <person name="Zou S."/>
            <person name="Wang X."/>
            <person name="Liu X."/>
            <person name="Wang F."/>
            <person name="Yang Y."/>
            <person name="An X."/>
            <person name="Dong Z."/>
            <person name="Zhang K."/>
            <person name="Zhang X."/>
            <person name="Luo M.C."/>
            <person name="Dvorak J."/>
            <person name="Tong Y."/>
            <person name="Wang J."/>
            <person name="Yang H."/>
            <person name="Li Z."/>
            <person name="Wang D."/>
            <person name="Zhang A."/>
            <person name="Wang J."/>
        </authorList>
    </citation>
    <scope>NUCLEOTIDE SEQUENCE</scope>
    <source>
        <strain evidence="2">cv. G1812</strain>
    </source>
</reference>
<dbReference type="Proteomes" id="UP000015106">
    <property type="component" value="Chromosome 1"/>
</dbReference>
<protein>
    <submittedName>
        <fullName evidence="1">Uncharacterized protein</fullName>
    </submittedName>
</protein>
<organism evidence="1 2">
    <name type="scientific">Triticum urartu</name>
    <name type="common">Red wild einkorn</name>
    <name type="synonym">Crithodium urartu</name>
    <dbReference type="NCBI Taxonomy" id="4572"/>
    <lineage>
        <taxon>Eukaryota</taxon>
        <taxon>Viridiplantae</taxon>
        <taxon>Streptophyta</taxon>
        <taxon>Embryophyta</taxon>
        <taxon>Tracheophyta</taxon>
        <taxon>Spermatophyta</taxon>
        <taxon>Magnoliopsida</taxon>
        <taxon>Liliopsida</taxon>
        <taxon>Poales</taxon>
        <taxon>Poaceae</taxon>
        <taxon>BOP clade</taxon>
        <taxon>Pooideae</taxon>
        <taxon>Triticodae</taxon>
        <taxon>Triticeae</taxon>
        <taxon>Triticinae</taxon>
        <taxon>Triticum</taxon>
    </lineage>
</organism>
<evidence type="ECO:0000313" key="2">
    <source>
        <dbReference type="Proteomes" id="UP000015106"/>
    </source>
</evidence>
<dbReference type="Gramene" id="TuG1812G0100000815.01.T01">
    <property type="protein sequence ID" value="TuG1812G0100000815.01.T01.cds380876"/>
    <property type="gene ID" value="TuG1812G0100000815.01"/>
</dbReference>
<reference evidence="1" key="2">
    <citation type="submission" date="2018-03" db="EMBL/GenBank/DDBJ databases">
        <title>The Triticum urartu genome reveals the dynamic nature of wheat genome evolution.</title>
        <authorList>
            <person name="Ling H."/>
            <person name="Ma B."/>
            <person name="Shi X."/>
            <person name="Liu H."/>
            <person name="Dong L."/>
            <person name="Sun H."/>
            <person name="Cao Y."/>
            <person name="Gao Q."/>
            <person name="Zheng S."/>
            <person name="Li Y."/>
            <person name="Yu Y."/>
            <person name="Du H."/>
            <person name="Qi M."/>
            <person name="Li Y."/>
            <person name="Yu H."/>
            <person name="Cui Y."/>
            <person name="Wang N."/>
            <person name="Chen C."/>
            <person name="Wu H."/>
            <person name="Zhao Y."/>
            <person name="Zhang J."/>
            <person name="Li Y."/>
            <person name="Zhou W."/>
            <person name="Zhang B."/>
            <person name="Hu W."/>
            <person name="Eijk M."/>
            <person name="Tang J."/>
            <person name="Witsenboer H."/>
            <person name="Zhao S."/>
            <person name="Li Z."/>
            <person name="Zhang A."/>
            <person name="Wang D."/>
            <person name="Liang C."/>
        </authorList>
    </citation>
    <scope>NUCLEOTIDE SEQUENCE [LARGE SCALE GENOMIC DNA]</scope>
    <source>
        <strain evidence="1">cv. G1812</strain>
    </source>
</reference>
<evidence type="ECO:0000313" key="1">
    <source>
        <dbReference type="EnsemblPlants" id="TuG1812G0100000815.01.T01.cds380876"/>
    </source>
</evidence>
<dbReference type="AlphaFoldDB" id="A0A8R7NYE7"/>
<reference evidence="1" key="3">
    <citation type="submission" date="2022-06" db="UniProtKB">
        <authorList>
            <consortium name="EnsemblPlants"/>
        </authorList>
    </citation>
    <scope>IDENTIFICATION</scope>
</reference>
<sequence length="66" mass="7296">MASKLISISVLVSQEQACALTSLLCQKWKPACRDILESFAPKFCSTTLWFCAYTCVDSSHEVSCKS</sequence>
<accession>A0A8R7NYE7</accession>
<proteinExistence type="predicted"/>